<dbReference type="Proteomes" id="UP000295388">
    <property type="component" value="Unassembled WGS sequence"/>
</dbReference>
<dbReference type="PANTHER" id="PTHR18964:SF149">
    <property type="entry name" value="BIFUNCTIONAL UDP-N-ACETYLGLUCOSAMINE 2-EPIMERASE_N-ACETYLMANNOSAMINE KINASE"/>
    <property type="match status" value="1"/>
</dbReference>
<name>A0A4R6KHD6_9ACTN</name>
<dbReference type="RefSeq" id="WP_133800170.1">
    <property type="nucleotide sequence ID" value="NZ_SNWQ01000005.1"/>
</dbReference>
<reference evidence="2 3" key="1">
    <citation type="submission" date="2019-03" db="EMBL/GenBank/DDBJ databases">
        <title>Genomic Encyclopedia of Type Strains, Phase III (KMG-III): the genomes of soil and plant-associated and newly described type strains.</title>
        <authorList>
            <person name="Whitman W."/>
        </authorList>
    </citation>
    <scope>NUCLEOTIDE SEQUENCE [LARGE SCALE GENOMIC DNA]</scope>
    <source>
        <strain evidence="2 3">VKM Ac-2527</strain>
    </source>
</reference>
<sequence>MAVSGTSERPVSERGLTAGELAVTRQLLIHGPATRGDLGDRLNLSYASMSRLARALIGGGIASEDLESAAAIGRPRQILAAVPSARHVVGVKLTADTAFGVVCDMFGDVKATTKAALPEPGEDGVVPVGATVKVVTQLANRLARKVPSLDGIGVAVGGVVADRSVVREGTFLGWREVDLAGQLKDRTGLPVIVTNDVTALAREQLWFGAGRTHSTFGVITVGAGFGVGVVREGVAIEELIDNGHLLAHAPIDSSGPRCGIGHSGCAAAYLNREDLERNASAAVNRPVTLDDLVRARAVGDEVATRWLDGAARALGHVVASFAGALQTTCIVLAGEDVAAFADSAALREVIADRLRPGPLETQRCTLDIVTTPLTFTDWARGAAVAGIQNVLGA</sequence>
<dbReference type="InterPro" id="IPR000600">
    <property type="entry name" value="ROK"/>
</dbReference>
<dbReference type="InterPro" id="IPR036390">
    <property type="entry name" value="WH_DNA-bd_sf"/>
</dbReference>
<dbReference type="PANTHER" id="PTHR18964">
    <property type="entry name" value="ROK (REPRESSOR, ORF, KINASE) FAMILY"/>
    <property type="match status" value="1"/>
</dbReference>
<dbReference type="OrthoDB" id="3464494at2"/>
<keyword evidence="2" id="KW-0418">Kinase</keyword>
<dbReference type="Pfam" id="PF00480">
    <property type="entry name" value="ROK"/>
    <property type="match status" value="1"/>
</dbReference>
<dbReference type="EMBL" id="SNWQ01000005">
    <property type="protein sequence ID" value="TDO49887.1"/>
    <property type="molecule type" value="Genomic_DNA"/>
</dbReference>
<dbReference type="AlphaFoldDB" id="A0A4R6KHD6"/>
<dbReference type="InterPro" id="IPR043129">
    <property type="entry name" value="ATPase_NBD"/>
</dbReference>
<gene>
    <name evidence="2" type="ORF">EV643_105115</name>
</gene>
<keyword evidence="3" id="KW-1185">Reference proteome</keyword>
<dbReference type="Gene3D" id="3.30.420.40">
    <property type="match status" value="2"/>
</dbReference>
<dbReference type="InterPro" id="IPR036388">
    <property type="entry name" value="WH-like_DNA-bd_sf"/>
</dbReference>
<protein>
    <submittedName>
        <fullName evidence="2">Putative NBD/HSP70 family sugar kinase</fullName>
    </submittedName>
</protein>
<comment type="caution">
    <text evidence="2">The sequence shown here is derived from an EMBL/GenBank/DDBJ whole genome shotgun (WGS) entry which is preliminary data.</text>
</comment>
<evidence type="ECO:0000313" key="2">
    <source>
        <dbReference type="EMBL" id="TDO49887.1"/>
    </source>
</evidence>
<dbReference type="SUPFAM" id="SSF46785">
    <property type="entry name" value="Winged helix' DNA-binding domain"/>
    <property type="match status" value="1"/>
</dbReference>
<dbReference type="GO" id="GO:0016301">
    <property type="term" value="F:kinase activity"/>
    <property type="evidence" value="ECO:0007669"/>
    <property type="project" value="UniProtKB-KW"/>
</dbReference>
<evidence type="ECO:0000313" key="3">
    <source>
        <dbReference type="Proteomes" id="UP000295388"/>
    </source>
</evidence>
<dbReference type="SUPFAM" id="SSF53067">
    <property type="entry name" value="Actin-like ATPase domain"/>
    <property type="match status" value="1"/>
</dbReference>
<dbReference type="Gene3D" id="1.10.10.10">
    <property type="entry name" value="Winged helix-like DNA-binding domain superfamily/Winged helix DNA-binding domain"/>
    <property type="match status" value="1"/>
</dbReference>
<keyword evidence="2" id="KW-0808">Transferase</keyword>
<organism evidence="2 3">
    <name type="scientific">Kribbella caucasensis</name>
    <dbReference type="NCBI Taxonomy" id="2512215"/>
    <lineage>
        <taxon>Bacteria</taxon>
        <taxon>Bacillati</taxon>
        <taxon>Actinomycetota</taxon>
        <taxon>Actinomycetes</taxon>
        <taxon>Propionibacteriales</taxon>
        <taxon>Kribbellaceae</taxon>
        <taxon>Kribbella</taxon>
    </lineage>
</organism>
<comment type="similarity">
    <text evidence="1">Belongs to the ROK (NagC/XylR) family.</text>
</comment>
<evidence type="ECO:0000256" key="1">
    <source>
        <dbReference type="ARBA" id="ARBA00006479"/>
    </source>
</evidence>
<proteinExistence type="inferred from homology"/>
<accession>A0A4R6KHD6</accession>